<dbReference type="InterPro" id="IPR020449">
    <property type="entry name" value="Tscrpt_reg_AraC-type_HTH"/>
</dbReference>
<evidence type="ECO:0000256" key="2">
    <source>
        <dbReference type="ARBA" id="ARBA00023125"/>
    </source>
</evidence>
<evidence type="ECO:0000259" key="4">
    <source>
        <dbReference type="PROSITE" id="PS01124"/>
    </source>
</evidence>
<dbReference type="PRINTS" id="PR00032">
    <property type="entry name" value="HTHARAC"/>
</dbReference>
<accession>A6VS54</accession>
<dbReference type="HOGENOM" id="CLU_952992_0_0_6"/>
<dbReference type="PROSITE" id="PS01124">
    <property type="entry name" value="HTH_ARAC_FAMILY_2"/>
    <property type="match status" value="1"/>
</dbReference>
<dbReference type="STRING" id="400668.Mmwyl1_0345"/>
<organism evidence="5">
    <name type="scientific">Marinomonas sp. (strain MWYL1)</name>
    <dbReference type="NCBI Taxonomy" id="400668"/>
    <lineage>
        <taxon>Bacteria</taxon>
        <taxon>Pseudomonadati</taxon>
        <taxon>Pseudomonadota</taxon>
        <taxon>Gammaproteobacteria</taxon>
        <taxon>Oceanospirillales</taxon>
        <taxon>Oceanospirillaceae</taxon>
        <taxon>Marinomonas</taxon>
    </lineage>
</organism>
<dbReference type="Gene3D" id="1.10.10.60">
    <property type="entry name" value="Homeodomain-like"/>
    <property type="match status" value="1"/>
</dbReference>
<dbReference type="PANTHER" id="PTHR43280:SF28">
    <property type="entry name" value="HTH-TYPE TRANSCRIPTIONAL ACTIVATOR RHAS"/>
    <property type="match status" value="1"/>
</dbReference>
<dbReference type="KEGG" id="mmw:Mmwyl1_0345"/>
<dbReference type="EMBL" id="CP000749">
    <property type="protein sequence ID" value="ABR69283.1"/>
    <property type="molecule type" value="Genomic_DNA"/>
</dbReference>
<reference evidence="5" key="1">
    <citation type="submission" date="2007-06" db="EMBL/GenBank/DDBJ databases">
        <title>Complete sequence of Marinomonas sp. MWYL1.</title>
        <authorList>
            <consortium name="US DOE Joint Genome Institute"/>
            <person name="Copeland A."/>
            <person name="Lucas S."/>
            <person name="Lapidus A."/>
            <person name="Barry K."/>
            <person name="Glavina del Rio T."/>
            <person name="Dalin E."/>
            <person name="Tice H."/>
            <person name="Pitluck S."/>
            <person name="Kiss H."/>
            <person name="Brettin T."/>
            <person name="Bruce D."/>
            <person name="Detter J.C."/>
            <person name="Han C."/>
            <person name="Schmutz J."/>
            <person name="Larimer F."/>
            <person name="Land M."/>
            <person name="Hauser L."/>
            <person name="Kyrpides N."/>
            <person name="Kim E."/>
            <person name="Johnston A.W.B."/>
            <person name="Todd J.D."/>
            <person name="Rogers R."/>
            <person name="Wexler M."/>
            <person name="Bond P.L."/>
            <person name="Li Y."/>
            <person name="Richardson P."/>
        </authorList>
    </citation>
    <scope>NUCLEOTIDE SEQUENCE [LARGE SCALE GENOMIC DNA]</scope>
    <source>
        <strain evidence="5">MWYL1</strain>
    </source>
</reference>
<evidence type="ECO:0000256" key="3">
    <source>
        <dbReference type="ARBA" id="ARBA00023163"/>
    </source>
</evidence>
<protein>
    <submittedName>
        <fullName evidence="5">Helix-turn-helix-domain containing protein AraC type</fullName>
    </submittedName>
</protein>
<dbReference type="PROSITE" id="PS00041">
    <property type="entry name" value="HTH_ARAC_FAMILY_1"/>
    <property type="match status" value="1"/>
</dbReference>
<dbReference type="SUPFAM" id="SSF46689">
    <property type="entry name" value="Homeodomain-like"/>
    <property type="match status" value="1"/>
</dbReference>
<sequence length="305" mass="35016">MCYAASMGEIIVSYHSVEDITTFEHFNLDFDAQSWVRSVNHRFLEDTLVENVSKPGLYISMFGKCQGQTLNNGMDQQRDYSHQYMVALVDQSCSGHMRFPNNSVWQTLSIMLPLNTLHENSLLPQLHSNFPHAVPQIRLAELGPVPRDILRCCEAIWDCTFKGFERELFIKAKAQEVLALFLHKRRQHHRAPETSRMIKLGNVLSHIKTNLAQDWPLSTVANLSGSNRTYVKQDMKELIGLSFRDWLKQVRLEEACEQLTGNISITEIAHNVGFKSQAHFATLFKSELGVTPSEYRQSLFMKRNT</sequence>
<proteinExistence type="predicted"/>
<keyword evidence="1" id="KW-0805">Transcription regulation</keyword>
<evidence type="ECO:0000256" key="1">
    <source>
        <dbReference type="ARBA" id="ARBA00023015"/>
    </source>
</evidence>
<dbReference type="AlphaFoldDB" id="A6VS54"/>
<dbReference type="Pfam" id="PF12833">
    <property type="entry name" value="HTH_18"/>
    <property type="match status" value="1"/>
</dbReference>
<dbReference type="InterPro" id="IPR018060">
    <property type="entry name" value="HTH_AraC"/>
</dbReference>
<gene>
    <name evidence="5" type="ordered locus">Mmwyl1_0345</name>
</gene>
<dbReference type="InterPro" id="IPR009057">
    <property type="entry name" value="Homeodomain-like_sf"/>
</dbReference>
<dbReference type="PANTHER" id="PTHR43280">
    <property type="entry name" value="ARAC-FAMILY TRANSCRIPTIONAL REGULATOR"/>
    <property type="match status" value="1"/>
</dbReference>
<dbReference type="SMART" id="SM00342">
    <property type="entry name" value="HTH_ARAC"/>
    <property type="match status" value="1"/>
</dbReference>
<dbReference type="eggNOG" id="COG2207">
    <property type="taxonomic scope" value="Bacteria"/>
</dbReference>
<keyword evidence="3" id="KW-0804">Transcription</keyword>
<dbReference type="InterPro" id="IPR018062">
    <property type="entry name" value="HTH_AraC-typ_CS"/>
</dbReference>
<dbReference type="GO" id="GO:0043565">
    <property type="term" value="F:sequence-specific DNA binding"/>
    <property type="evidence" value="ECO:0007669"/>
    <property type="project" value="InterPro"/>
</dbReference>
<feature type="domain" description="HTH araC/xylS-type" evidence="4">
    <location>
        <begin position="201"/>
        <end position="298"/>
    </location>
</feature>
<name>A6VS54_MARMS</name>
<evidence type="ECO:0000313" key="5">
    <source>
        <dbReference type="EMBL" id="ABR69283.1"/>
    </source>
</evidence>
<keyword evidence="2" id="KW-0238">DNA-binding</keyword>
<dbReference type="GO" id="GO:0003700">
    <property type="term" value="F:DNA-binding transcription factor activity"/>
    <property type="evidence" value="ECO:0007669"/>
    <property type="project" value="InterPro"/>
</dbReference>